<dbReference type="Gene3D" id="1.10.10.10">
    <property type="entry name" value="Winged helix-like DNA-binding domain superfamily/Winged helix DNA-binding domain"/>
    <property type="match status" value="1"/>
</dbReference>
<dbReference type="PANTHER" id="PTHR48111">
    <property type="entry name" value="REGULATOR OF RPOS"/>
    <property type="match status" value="1"/>
</dbReference>
<evidence type="ECO:0000256" key="7">
    <source>
        <dbReference type="ARBA" id="ARBA00023125"/>
    </source>
</evidence>
<reference evidence="15 16" key="1">
    <citation type="submission" date="2012-01" db="EMBL/GenBank/DDBJ databases">
        <title>Complete sequence of Desulfotomaculum gibsoniae DSM 7213.</title>
        <authorList>
            <consortium name="US DOE Joint Genome Institute"/>
            <person name="Lucas S."/>
            <person name="Han J."/>
            <person name="Lapidus A."/>
            <person name="Cheng J.-F."/>
            <person name="Goodwin L."/>
            <person name="Pitluck S."/>
            <person name="Peters L."/>
            <person name="Ovchinnikova G."/>
            <person name="Teshima H."/>
            <person name="Detter J.C."/>
            <person name="Han C."/>
            <person name="Tapia R."/>
            <person name="Land M."/>
            <person name="Hauser L."/>
            <person name="Kyrpides N."/>
            <person name="Ivanova N."/>
            <person name="Pagani I."/>
            <person name="Parshina S."/>
            <person name="Plugge C."/>
            <person name="Muyzer G."/>
            <person name="Kuever J."/>
            <person name="Ivanova A."/>
            <person name="Nazina T."/>
            <person name="Klenk H.-P."/>
            <person name="Brambilla E."/>
            <person name="Spring S."/>
            <person name="Stams A.F."/>
            <person name="Woyke T."/>
        </authorList>
    </citation>
    <scope>NUCLEOTIDE SEQUENCE [LARGE SCALE GENOMIC DNA]</scope>
    <source>
        <strain evidence="15 16">DSM 7213</strain>
    </source>
</reference>
<feature type="domain" description="Response regulatory" evidence="13">
    <location>
        <begin position="19"/>
        <end position="132"/>
    </location>
</feature>
<keyword evidence="16" id="KW-1185">Reference proteome</keyword>
<dbReference type="GO" id="GO:0000976">
    <property type="term" value="F:transcription cis-regulatory region binding"/>
    <property type="evidence" value="ECO:0007669"/>
    <property type="project" value="TreeGrafter"/>
</dbReference>
<feature type="modified residue" description="4-aspartylphosphate" evidence="11">
    <location>
        <position position="68"/>
    </location>
</feature>
<evidence type="ECO:0000256" key="4">
    <source>
        <dbReference type="ARBA" id="ARBA00022553"/>
    </source>
</evidence>
<dbReference type="Gene3D" id="6.10.250.690">
    <property type="match status" value="1"/>
</dbReference>
<evidence type="ECO:0000256" key="3">
    <source>
        <dbReference type="ARBA" id="ARBA00022490"/>
    </source>
</evidence>
<dbReference type="KEGG" id="dgi:Desgi_0981"/>
<dbReference type="HOGENOM" id="CLU_000445_30_4_9"/>
<evidence type="ECO:0000256" key="6">
    <source>
        <dbReference type="ARBA" id="ARBA00023015"/>
    </source>
</evidence>
<dbReference type="Gene3D" id="3.40.50.2300">
    <property type="match status" value="1"/>
</dbReference>
<dbReference type="Pfam" id="PF00486">
    <property type="entry name" value="Trans_reg_C"/>
    <property type="match status" value="1"/>
</dbReference>
<evidence type="ECO:0000256" key="12">
    <source>
        <dbReference type="PROSITE-ProRule" id="PRU01091"/>
    </source>
</evidence>
<dbReference type="GO" id="GO:0005829">
    <property type="term" value="C:cytosol"/>
    <property type="evidence" value="ECO:0007669"/>
    <property type="project" value="TreeGrafter"/>
</dbReference>
<gene>
    <name evidence="15" type="ORF">Desgi_0981</name>
</gene>
<comment type="function">
    <text evidence="10">May play the central regulatory role in sporulation. It may be an element of the effector pathway responsible for the activation of sporulation genes in response to nutritional stress. Spo0A may act in concert with spo0H (a sigma factor) to control the expression of some genes that are critical to the sporulation process.</text>
</comment>
<evidence type="ECO:0000256" key="2">
    <source>
        <dbReference type="ARBA" id="ARBA00018672"/>
    </source>
</evidence>
<dbReference type="InterPro" id="IPR001867">
    <property type="entry name" value="OmpR/PhoB-type_DNA-bd"/>
</dbReference>
<dbReference type="CDD" id="cd00383">
    <property type="entry name" value="trans_reg_C"/>
    <property type="match status" value="1"/>
</dbReference>
<evidence type="ECO:0000256" key="9">
    <source>
        <dbReference type="ARBA" id="ARBA00023163"/>
    </source>
</evidence>
<keyword evidence="8" id="KW-0010">Activator</keyword>
<evidence type="ECO:0000313" key="15">
    <source>
        <dbReference type="EMBL" id="AGL00521.1"/>
    </source>
</evidence>
<protein>
    <recommendedName>
        <fullName evidence="2">Stage 0 sporulation protein A homolog</fullName>
    </recommendedName>
</protein>
<evidence type="ECO:0000259" key="13">
    <source>
        <dbReference type="PROSITE" id="PS50110"/>
    </source>
</evidence>
<evidence type="ECO:0000256" key="11">
    <source>
        <dbReference type="PROSITE-ProRule" id="PRU00169"/>
    </source>
</evidence>
<evidence type="ECO:0000256" key="8">
    <source>
        <dbReference type="ARBA" id="ARBA00023159"/>
    </source>
</evidence>
<keyword evidence="9" id="KW-0804">Transcription</keyword>
<dbReference type="InterPro" id="IPR036388">
    <property type="entry name" value="WH-like_DNA-bd_sf"/>
</dbReference>
<dbReference type="InterPro" id="IPR039420">
    <property type="entry name" value="WalR-like"/>
</dbReference>
<evidence type="ECO:0000259" key="14">
    <source>
        <dbReference type="PROSITE" id="PS51755"/>
    </source>
</evidence>
<dbReference type="GO" id="GO:0000156">
    <property type="term" value="F:phosphorelay response regulator activity"/>
    <property type="evidence" value="ECO:0007669"/>
    <property type="project" value="TreeGrafter"/>
</dbReference>
<dbReference type="SMART" id="SM00448">
    <property type="entry name" value="REC"/>
    <property type="match status" value="1"/>
</dbReference>
<dbReference type="PROSITE" id="PS50110">
    <property type="entry name" value="RESPONSE_REGULATORY"/>
    <property type="match status" value="1"/>
</dbReference>
<dbReference type="PROSITE" id="PS51755">
    <property type="entry name" value="OMPR_PHOB"/>
    <property type="match status" value="1"/>
</dbReference>
<comment type="subcellular location">
    <subcellularLocation>
        <location evidence="1">Cytoplasm</location>
    </subcellularLocation>
</comment>
<dbReference type="SMART" id="SM00862">
    <property type="entry name" value="Trans_reg_C"/>
    <property type="match status" value="1"/>
</dbReference>
<dbReference type="RefSeq" id="WP_006521177.1">
    <property type="nucleotide sequence ID" value="NC_021184.1"/>
</dbReference>
<keyword evidence="3" id="KW-0963">Cytoplasm</keyword>
<dbReference type="PANTHER" id="PTHR48111:SF44">
    <property type="entry name" value="TRANSCRIPTIONAL REGULATORY PROTEIN RESD"/>
    <property type="match status" value="1"/>
</dbReference>
<dbReference type="Pfam" id="PF00072">
    <property type="entry name" value="Response_reg"/>
    <property type="match status" value="1"/>
</dbReference>
<dbReference type="InterPro" id="IPR001789">
    <property type="entry name" value="Sig_transdc_resp-reg_receiver"/>
</dbReference>
<organism evidence="15 16">
    <name type="scientific">Desulfoscipio gibsoniae DSM 7213</name>
    <dbReference type="NCBI Taxonomy" id="767817"/>
    <lineage>
        <taxon>Bacteria</taxon>
        <taxon>Bacillati</taxon>
        <taxon>Bacillota</taxon>
        <taxon>Clostridia</taxon>
        <taxon>Eubacteriales</taxon>
        <taxon>Desulfallaceae</taxon>
        <taxon>Desulfoscipio</taxon>
    </lineage>
</organism>
<dbReference type="FunFam" id="1.10.10.10:FF:000018">
    <property type="entry name" value="DNA-binding response regulator ResD"/>
    <property type="match status" value="1"/>
</dbReference>
<dbReference type="GO" id="GO:0032993">
    <property type="term" value="C:protein-DNA complex"/>
    <property type="evidence" value="ECO:0007669"/>
    <property type="project" value="TreeGrafter"/>
</dbReference>
<dbReference type="OrthoDB" id="9790454at2"/>
<dbReference type="SUPFAM" id="SSF52172">
    <property type="entry name" value="CheY-like"/>
    <property type="match status" value="1"/>
</dbReference>
<keyword evidence="7 12" id="KW-0238">DNA-binding</keyword>
<dbReference type="SUPFAM" id="SSF46894">
    <property type="entry name" value="C-terminal effector domain of the bipartite response regulators"/>
    <property type="match status" value="1"/>
</dbReference>
<dbReference type="GO" id="GO:0006355">
    <property type="term" value="P:regulation of DNA-templated transcription"/>
    <property type="evidence" value="ECO:0007669"/>
    <property type="project" value="InterPro"/>
</dbReference>
<dbReference type="InterPro" id="IPR011006">
    <property type="entry name" value="CheY-like_superfamily"/>
</dbReference>
<sequence length="242" mass="27942">MGCRRNNREVVKVPEYAGTILIVEDEEPVRELARLYLEREGFQVKTALDGEEALLRVSSCSPDLILLDIMLPKMDGWAVCREIRRQLATPIIMLTARGEELDRVLGLEMGADDYITKPFSPREMVARVKAVLRRVQQVQTRQDNEVITLPGLIIDNSARQVELDGQAIPMPPKEFDLLWFLAGNPGRVFTREQLLQQVWEYDYMGDPRTVDTHIKRLREKLNANTGRRYIKTVWGRGYKFEV</sequence>
<dbReference type="FunFam" id="3.40.50.2300:FF:000001">
    <property type="entry name" value="DNA-binding response regulator PhoB"/>
    <property type="match status" value="1"/>
</dbReference>
<dbReference type="Proteomes" id="UP000013520">
    <property type="component" value="Chromosome"/>
</dbReference>
<evidence type="ECO:0000256" key="5">
    <source>
        <dbReference type="ARBA" id="ARBA00023012"/>
    </source>
</evidence>
<dbReference type="AlphaFoldDB" id="R4KLM6"/>
<proteinExistence type="predicted"/>
<keyword evidence="4 11" id="KW-0597">Phosphoprotein</keyword>
<evidence type="ECO:0000256" key="10">
    <source>
        <dbReference type="ARBA" id="ARBA00024867"/>
    </source>
</evidence>
<dbReference type="eggNOG" id="COG0745">
    <property type="taxonomic scope" value="Bacteria"/>
</dbReference>
<feature type="DNA-binding region" description="OmpR/PhoB-type" evidence="12">
    <location>
        <begin position="144"/>
        <end position="242"/>
    </location>
</feature>
<feature type="domain" description="OmpR/PhoB-type" evidence="14">
    <location>
        <begin position="144"/>
        <end position="242"/>
    </location>
</feature>
<evidence type="ECO:0000256" key="1">
    <source>
        <dbReference type="ARBA" id="ARBA00004496"/>
    </source>
</evidence>
<evidence type="ECO:0000313" key="16">
    <source>
        <dbReference type="Proteomes" id="UP000013520"/>
    </source>
</evidence>
<dbReference type="InterPro" id="IPR016032">
    <property type="entry name" value="Sig_transdc_resp-reg_C-effctor"/>
</dbReference>
<keyword evidence="5" id="KW-0902">Two-component regulatory system</keyword>
<dbReference type="STRING" id="767817.Desgi_0981"/>
<name>R4KLM6_9FIRM</name>
<dbReference type="EMBL" id="CP003273">
    <property type="protein sequence ID" value="AGL00521.1"/>
    <property type="molecule type" value="Genomic_DNA"/>
</dbReference>
<accession>R4KLM6</accession>
<keyword evidence="6" id="KW-0805">Transcription regulation</keyword>